<feature type="compositionally biased region" description="Basic and acidic residues" evidence="1">
    <location>
        <begin position="1"/>
        <end position="16"/>
    </location>
</feature>
<feature type="compositionally biased region" description="Basic and acidic residues" evidence="1">
    <location>
        <begin position="132"/>
        <end position="146"/>
    </location>
</feature>
<feature type="region of interest" description="Disordered" evidence="1">
    <location>
        <begin position="132"/>
        <end position="175"/>
    </location>
</feature>
<protein>
    <submittedName>
        <fullName evidence="2">Uncharacterized protein</fullName>
    </submittedName>
</protein>
<keyword evidence="3" id="KW-1185">Reference proteome</keyword>
<dbReference type="Proteomes" id="UP000660611">
    <property type="component" value="Unassembled WGS sequence"/>
</dbReference>
<name>A0A919PMV4_9ACTN</name>
<feature type="compositionally biased region" description="Basic and acidic residues" evidence="1">
    <location>
        <begin position="156"/>
        <end position="168"/>
    </location>
</feature>
<dbReference type="AlphaFoldDB" id="A0A919PMV4"/>
<evidence type="ECO:0000256" key="1">
    <source>
        <dbReference type="SAM" id="MobiDB-lite"/>
    </source>
</evidence>
<sequence length="175" mass="19075">MDHASADVEHQHRNDAADGAAPFARPRDSRAEATAAGSSGRTIATLTNLSQIEVAGWSPGRPWNDSICVGVGRCASRSWSRSRVSTWIRRQGMERSAAPDVVLPAMEECLVRAPVHVDGIDPKVQALECRVPEPDLPEPRPTDAARSRLAMTVRKPQSDARSRPEASRTHSKRPN</sequence>
<evidence type="ECO:0000313" key="2">
    <source>
        <dbReference type="EMBL" id="GIG46116.1"/>
    </source>
</evidence>
<organism evidence="2 3">
    <name type="scientific">Dactylosporangium siamense</name>
    <dbReference type="NCBI Taxonomy" id="685454"/>
    <lineage>
        <taxon>Bacteria</taxon>
        <taxon>Bacillati</taxon>
        <taxon>Actinomycetota</taxon>
        <taxon>Actinomycetes</taxon>
        <taxon>Micromonosporales</taxon>
        <taxon>Micromonosporaceae</taxon>
        <taxon>Dactylosporangium</taxon>
    </lineage>
</organism>
<accession>A0A919PMV4</accession>
<gene>
    <name evidence="2" type="ORF">Dsi01nite_041570</name>
</gene>
<dbReference type="EMBL" id="BONQ01000062">
    <property type="protein sequence ID" value="GIG46116.1"/>
    <property type="molecule type" value="Genomic_DNA"/>
</dbReference>
<proteinExistence type="predicted"/>
<feature type="region of interest" description="Disordered" evidence="1">
    <location>
        <begin position="1"/>
        <end position="39"/>
    </location>
</feature>
<evidence type="ECO:0000313" key="3">
    <source>
        <dbReference type="Proteomes" id="UP000660611"/>
    </source>
</evidence>
<comment type="caution">
    <text evidence="2">The sequence shown here is derived from an EMBL/GenBank/DDBJ whole genome shotgun (WGS) entry which is preliminary data.</text>
</comment>
<reference evidence="2" key="1">
    <citation type="submission" date="2021-01" db="EMBL/GenBank/DDBJ databases">
        <title>Whole genome shotgun sequence of Dactylosporangium siamense NBRC 106093.</title>
        <authorList>
            <person name="Komaki H."/>
            <person name="Tamura T."/>
        </authorList>
    </citation>
    <scope>NUCLEOTIDE SEQUENCE</scope>
    <source>
        <strain evidence="2">NBRC 106093</strain>
    </source>
</reference>